<dbReference type="GO" id="GO:0004784">
    <property type="term" value="F:superoxide dismutase activity"/>
    <property type="evidence" value="ECO:0007669"/>
    <property type="project" value="UniProtKB-EC"/>
</dbReference>
<dbReference type="EC" id="1.15.1.1" evidence="2"/>
<protein>
    <submittedName>
        <fullName evidence="2">Superoxide dismutase (EC)</fullName>
        <ecNumber evidence="2">1.15.1.1</ecNumber>
    </submittedName>
</protein>
<organism evidence="2">
    <name type="scientific">Ganoderma boninense</name>
    <dbReference type="NCBI Taxonomy" id="34458"/>
    <lineage>
        <taxon>Eukaryota</taxon>
        <taxon>Fungi</taxon>
        <taxon>Dikarya</taxon>
        <taxon>Basidiomycota</taxon>
        <taxon>Agaricomycotina</taxon>
        <taxon>Agaricomycetes</taxon>
        <taxon>Polyporales</taxon>
        <taxon>Polyporaceae</taxon>
        <taxon>Ganoderma</taxon>
    </lineage>
</organism>
<reference evidence="2" key="1">
    <citation type="submission" date="2019-10" db="EMBL/GenBank/DDBJ databases">
        <authorList>
            <person name="Nor Muhammad N."/>
        </authorList>
    </citation>
    <scope>NUCLEOTIDE SEQUENCE</scope>
</reference>
<keyword evidence="2" id="KW-0560">Oxidoreductase</keyword>
<feature type="region of interest" description="Disordered" evidence="1">
    <location>
        <begin position="162"/>
        <end position="185"/>
    </location>
</feature>
<proteinExistence type="predicted"/>
<dbReference type="AlphaFoldDB" id="A0A5K1K6I7"/>
<name>A0A5K1K6I7_9APHY</name>
<sequence>MSVSKLPFIPFTVSNYADSQRNVYRSDRDSYRGELRHGLNGQLAESTGISDIQMPYSKEKYARLVVWCLRLMLDGWPWHIPFTNLSDIKGGAAPLRLLVDLLHSGTLRFIPAPEHVWRRALHDPDSVLPHVMAAAKLPPLPRTIQPLQFSLDRFRDLTTARGLCAPSSRNPSPRPCASRRRPAPAPAVERILDPRNLDPLLTAPIGPGSSQTTHERHQRCDTNKARHRPVSNPEGKPMRARKVGVLTSPFVLDGLASPGPSTVPAPRSRPMKPLSAHRLPLLVNDHLGGYCAPGAVQGGGESEVEGIDSDAEDEYDSGGHQAKRRRML</sequence>
<gene>
    <name evidence="2" type="primary">Q6TDT0</name>
</gene>
<accession>A0A5K1K6I7</accession>
<dbReference type="EMBL" id="LR729875">
    <property type="protein sequence ID" value="VWP02034.1"/>
    <property type="molecule type" value="Genomic_DNA"/>
</dbReference>
<evidence type="ECO:0000256" key="1">
    <source>
        <dbReference type="SAM" id="MobiDB-lite"/>
    </source>
</evidence>
<feature type="region of interest" description="Disordered" evidence="1">
    <location>
        <begin position="204"/>
        <end position="237"/>
    </location>
</feature>
<feature type="compositionally biased region" description="Basic and acidic residues" evidence="1">
    <location>
        <begin position="213"/>
        <end position="224"/>
    </location>
</feature>
<evidence type="ECO:0000313" key="2">
    <source>
        <dbReference type="EMBL" id="VWP02034.1"/>
    </source>
</evidence>
<feature type="compositionally biased region" description="Acidic residues" evidence="1">
    <location>
        <begin position="302"/>
        <end position="316"/>
    </location>
</feature>
<feature type="region of interest" description="Disordered" evidence="1">
    <location>
        <begin position="294"/>
        <end position="328"/>
    </location>
</feature>